<dbReference type="AlphaFoldDB" id="A4BF87"/>
<protein>
    <submittedName>
        <fullName evidence="1">Uncharacterized protein</fullName>
    </submittedName>
</protein>
<comment type="caution">
    <text evidence="1">The sequence shown here is derived from an EMBL/GenBank/DDBJ whole genome shotgun (WGS) entry which is preliminary data.</text>
</comment>
<dbReference type="OrthoDB" id="7063309at2"/>
<organism evidence="1 2">
    <name type="scientific">Reinekea blandensis MED297</name>
    <dbReference type="NCBI Taxonomy" id="314283"/>
    <lineage>
        <taxon>Bacteria</taxon>
        <taxon>Pseudomonadati</taxon>
        <taxon>Pseudomonadota</taxon>
        <taxon>Gammaproteobacteria</taxon>
        <taxon>Oceanospirillales</taxon>
        <taxon>Saccharospirillaceae</taxon>
        <taxon>Reinekea</taxon>
    </lineage>
</organism>
<reference evidence="1 2" key="1">
    <citation type="submission" date="2006-02" db="EMBL/GenBank/DDBJ databases">
        <authorList>
            <person name="Pinhassi J."/>
            <person name="Pedros-Alio C."/>
            <person name="Ferriera S."/>
            <person name="Johnson J."/>
            <person name="Kravitz S."/>
            <person name="Halpern A."/>
            <person name="Remington K."/>
            <person name="Beeson K."/>
            <person name="Tran B."/>
            <person name="Rogers Y.-H."/>
            <person name="Friedman R."/>
            <person name="Venter J.C."/>
        </authorList>
    </citation>
    <scope>NUCLEOTIDE SEQUENCE [LARGE SCALE GENOMIC DNA]</scope>
    <source>
        <strain evidence="1 2">MED297</strain>
    </source>
</reference>
<dbReference type="RefSeq" id="WP_008045291.1">
    <property type="nucleotide sequence ID" value="NZ_CH724152.1"/>
</dbReference>
<accession>A4BF87</accession>
<dbReference type="EMBL" id="AAOE01000012">
    <property type="protein sequence ID" value="EAR09200.1"/>
    <property type="molecule type" value="Genomic_DNA"/>
</dbReference>
<evidence type="ECO:0000313" key="2">
    <source>
        <dbReference type="Proteomes" id="UP000005953"/>
    </source>
</evidence>
<keyword evidence="2" id="KW-1185">Reference proteome</keyword>
<name>A4BF87_9GAMM</name>
<gene>
    <name evidence="1" type="ORF">MED297_06953</name>
</gene>
<dbReference type="Proteomes" id="UP000005953">
    <property type="component" value="Unassembled WGS sequence"/>
</dbReference>
<proteinExistence type="predicted"/>
<dbReference type="HOGENOM" id="CLU_1935587_0_0_6"/>
<evidence type="ECO:0000313" key="1">
    <source>
        <dbReference type="EMBL" id="EAR09200.1"/>
    </source>
</evidence>
<sequence>MKNLDWIKFFDLCNEVLGVGSYSMWRSENWCSWTTFDRITDDAKYWASGLPALGEYNEHGVGDGGNWGQPFQFDSIAHLIIPKKFEFRDMIEGEFMHKITEQKIDELSALLKGQEIQHYLSDWALELRLIDAHS</sequence>